<dbReference type="AlphaFoldDB" id="A0A377FT83"/>
<accession>A0A377FT83</accession>
<name>A0A377FT83_9BACL</name>
<protein>
    <submittedName>
        <fullName evidence="3">Acyl-CoA thioesterase YbgC</fullName>
    </submittedName>
</protein>
<dbReference type="Pfam" id="PF13279">
    <property type="entry name" value="4HBT_2"/>
    <property type="match status" value="1"/>
</dbReference>
<evidence type="ECO:0000256" key="2">
    <source>
        <dbReference type="ARBA" id="ARBA00022801"/>
    </source>
</evidence>
<dbReference type="PIRSF" id="PIRSF003230">
    <property type="entry name" value="YbgC"/>
    <property type="match status" value="1"/>
</dbReference>
<dbReference type="STRING" id="1397694.GCA_000702585_01882"/>
<dbReference type="NCBIfam" id="TIGR00051">
    <property type="entry name" value="YbgC/FadM family acyl-CoA thioesterase"/>
    <property type="match status" value="1"/>
</dbReference>
<organism evidence="3 4">
    <name type="scientific">Exiguobacterium aurantiacum</name>
    <dbReference type="NCBI Taxonomy" id="33987"/>
    <lineage>
        <taxon>Bacteria</taxon>
        <taxon>Bacillati</taxon>
        <taxon>Bacillota</taxon>
        <taxon>Bacilli</taxon>
        <taxon>Bacillales</taxon>
        <taxon>Bacillales Family XII. Incertae Sedis</taxon>
        <taxon>Exiguobacterium</taxon>
    </lineage>
</organism>
<evidence type="ECO:0000313" key="4">
    <source>
        <dbReference type="Proteomes" id="UP000254060"/>
    </source>
</evidence>
<dbReference type="GO" id="GO:0047617">
    <property type="term" value="F:fatty acyl-CoA hydrolase activity"/>
    <property type="evidence" value="ECO:0007669"/>
    <property type="project" value="TreeGrafter"/>
</dbReference>
<dbReference type="Proteomes" id="UP000254060">
    <property type="component" value="Unassembled WGS sequence"/>
</dbReference>
<reference evidence="3 4" key="1">
    <citation type="submission" date="2018-06" db="EMBL/GenBank/DDBJ databases">
        <authorList>
            <consortium name="Pathogen Informatics"/>
            <person name="Doyle S."/>
        </authorList>
    </citation>
    <scope>NUCLEOTIDE SEQUENCE [LARGE SCALE GENOMIC DNA]</scope>
    <source>
        <strain evidence="3 4">NCTC13163</strain>
    </source>
</reference>
<sequence>MMHTIQIPVRYQETDMMGIVYHANYLVYLEIARTELLRQLGVEYKDMEEAGFVSPVTNVSVDYKKSVTFGDTVHVRVWVDSYSKIRTVYGYELTDQSGNLVGKAKTTHVVVKQGDFKPIRLDREFPEWHAMYMRVMSPVS</sequence>
<dbReference type="InterPro" id="IPR050563">
    <property type="entry name" value="4-hydroxybenzoyl-CoA_TE"/>
</dbReference>
<dbReference type="Gene3D" id="3.10.129.10">
    <property type="entry name" value="Hotdog Thioesterase"/>
    <property type="match status" value="1"/>
</dbReference>
<dbReference type="InterPro" id="IPR029069">
    <property type="entry name" value="HotDog_dom_sf"/>
</dbReference>
<dbReference type="InterPro" id="IPR006684">
    <property type="entry name" value="YbgC/YbaW"/>
</dbReference>
<dbReference type="SUPFAM" id="SSF54637">
    <property type="entry name" value="Thioesterase/thiol ester dehydrase-isomerase"/>
    <property type="match status" value="1"/>
</dbReference>
<gene>
    <name evidence="3" type="ORF">NCTC13163_01378</name>
</gene>
<dbReference type="PANTHER" id="PTHR31793:SF27">
    <property type="entry name" value="NOVEL THIOESTERASE SUPERFAMILY DOMAIN AND SAPOSIN A-TYPE DOMAIN CONTAINING PROTEIN (0610012H03RIK)"/>
    <property type="match status" value="1"/>
</dbReference>
<dbReference type="CDD" id="cd00586">
    <property type="entry name" value="4HBT"/>
    <property type="match status" value="1"/>
</dbReference>
<dbReference type="EMBL" id="UGGP01000001">
    <property type="protein sequence ID" value="STO08017.1"/>
    <property type="molecule type" value="Genomic_DNA"/>
</dbReference>
<evidence type="ECO:0000256" key="1">
    <source>
        <dbReference type="ARBA" id="ARBA00005953"/>
    </source>
</evidence>
<evidence type="ECO:0000313" key="3">
    <source>
        <dbReference type="EMBL" id="STO08017.1"/>
    </source>
</evidence>
<keyword evidence="2" id="KW-0378">Hydrolase</keyword>
<dbReference type="PANTHER" id="PTHR31793">
    <property type="entry name" value="4-HYDROXYBENZOYL-COA THIOESTERASE FAMILY MEMBER"/>
    <property type="match status" value="1"/>
</dbReference>
<proteinExistence type="inferred from homology"/>
<comment type="similarity">
    <text evidence="1">Belongs to the 4-hydroxybenzoyl-CoA thioesterase family.</text>
</comment>